<evidence type="ECO:0000313" key="10">
    <source>
        <dbReference type="Proteomes" id="UP001412067"/>
    </source>
</evidence>
<keyword evidence="6" id="KW-0508">mRNA splicing</keyword>
<keyword evidence="6" id="KW-0747">Spliceosome</keyword>
<protein>
    <recommendedName>
        <fullName evidence="6">Branchpoint-bridging protein</fullName>
    </recommendedName>
</protein>
<dbReference type="InterPro" id="IPR012677">
    <property type="entry name" value="Nucleotide-bd_a/b_plait_sf"/>
</dbReference>
<evidence type="ECO:0000256" key="2">
    <source>
        <dbReference type="ARBA" id="ARBA00022771"/>
    </source>
</evidence>
<dbReference type="EMBL" id="JBBWWR010000017">
    <property type="protein sequence ID" value="KAK8946153.1"/>
    <property type="molecule type" value="Genomic_DNA"/>
</dbReference>
<dbReference type="InterPro" id="IPR000504">
    <property type="entry name" value="RRM_dom"/>
</dbReference>
<evidence type="ECO:0000256" key="4">
    <source>
        <dbReference type="ARBA" id="ARBA00022884"/>
    </source>
</evidence>
<dbReference type="PROSITE" id="PS50102">
    <property type="entry name" value="RRM"/>
    <property type="match status" value="1"/>
</dbReference>
<dbReference type="PROSITE" id="PS50084">
    <property type="entry name" value="KH_TYPE_1"/>
    <property type="match status" value="1"/>
</dbReference>
<evidence type="ECO:0000256" key="5">
    <source>
        <dbReference type="PROSITE-ProRule" id="PRU00176"/>
    </source>
</evidence>
<feature type="region of interest" description="Disordered" evidence="7">
    <location>
        <begin position="1"/>
        <end position="56"/>
    </location>
</feature>
<dbReference type="Gene3D" id="3.30.1370.10">
    <property type="entry name" value="K Homology domain, type 1"/>
    <property type="match status" value="1"/>
</dbReference>
<evidence type="ECO:0000256" key="6">
    <source>
        <dbReference type="RuleBase" id="RU367126"/>
    </source>
</evidence>
<feature type="compositionally biased region" description="Basic and acidic residues" evidence="7">
    <location>
        <begin position="343"/>
        <end position="352"/>
    </location>
</feature>
<comment type="function">
    <text evidence="6">Necessary for the splicing of pre-mRNA. Has a role in the recognition of the branch site (5'-UACUAAC-3'), the pyrimidine tract and the 3'-splice site at the 3'-end of introns.</text>
</comment>
<feature type="region of interest" description="Disordered" evidence="7">
    <location>
        <begin position="129"/>
        <end position="171"/>
    </location>
</feature>
<evidence type="ECO:0000256" key="1">
    <source>
        <dbReference type="ARBA" id="ARBA00022723"/>
    </source>
</evidence>
<keyword evidence="3 6" id="KW-0862">Zinc</keyword>
<dbReference type="Pfam" id="PF00076">
    <property type="entry name" value="RRM_1"/>
    <property type="match status" value="1"/>
</dbReference>
<dbReference type="SUPFAM" id="SSF54928">
    <property type="entry name" value="RNA-binding domain, RBD"/>
    <property type="match status" value="1"/>
</dbReference>
<dbReference type="Proteomes" id="UP001412067">
    <property type="component" value="Unassembled WGS sequence"/>
</dbReference>
<gene>
    <name evidence="9" type="primary">SPIN1</name>
    <name evidence="9" type="ORF">KSP40_PGU019037</name>
</gene>
<comment type="caution">
    <text evidence="9">The sequence shown here is derived from an EMBL/GenBank/DDBJ whole genome shotgun (WGS) entry which is preliminary data.</text>
</comment>
<name>A0ABR2LP91_9ASPA</name>
<evidence type="ECO:0000313" key="9">
    <source>
        <dbReference type="EMBL" id="KAK8946153.1"/>
    </source>
</evidence>
<keyword evidence="6" id="KW-0539">Nucleus</keyword>
<feature type="compositionally biased region" description="Basic and acidic residues" evidence="7">
    <location>
        <begin position="134"/>
        <end position="149"/>
    </location>
</feature>
<dbReference type="InterPro" id="IPR045071">
    <property type="entry name" value="BBP-like"/>
</dbReference>
<dbReference type="Pfam" id="PF22675">
    <property type="entry name" value="KH-I_KHDC4-BBP"/>
    <property type="match status" value="1"/>
</dbReference>
<dbReference type="InterPro" id="IPR004087">
    <property type="entry name" value="KH_dom"/>
</dbReference>
<feature type="compositionally biased region" description="Basic and acidic residues" evidence="7">
    <location>
        <begin position="16"/>
        <end position="52"/>
    </location>
</feature>
<organism evidence="9 10">
    <name type="scientific">Platanthera guangdongensis</name>
    <dbReference type="NCBI Taxonomy" id="2320717"/>
    <lineage>
        <taxon>Eukaryota</taxon>
        <taxon>Viridiplantae</taxon>
        <taxon>Streptophyta</taxon>
        <taxon>Embryophyta</taxon>
        <taxon>Tracheophyta</taxon>
        <taxon>Spermatophyta</taxon>
        <taxon>Magnoliopsida</taxon>
        <taxon>Liliopsida</taxon>
        <taxon>Asparagales</taxon>
        <taxon>Orchidaceae</taxon>
        <taxon>Orchidoideae</taxon>
        <taxon>Orchideae</taxon>
        <taxon>Orchidinae</taxon>
        <taxon>Platanthera</taxon>
    </lineage>
</organism>
<evidence type="ECO:0000256" key="3">
    <source>
        <dbReference type="ARBA" id="ARBA00022833"/>
    </source>
</evidence>
<evidence type="ECO:0000256" key="7">
    <source>
        <dbReference type="SAM" id="MobiDB-lite"/>
    </source>
</evidence>
<keyword evidence="6" id="KW-0507">mRNA processing</keyword>
<dbReference type="Pfam" id="PF16275">
    <property type="entry name" value="SF1-HH"/>
    <property type="match status" value="1"/>
</dbReference>
<comment type="similarity">
    <text evidence="6">Belongs to the BBP/SF1 family.</text>
</comment>
<dbReference type="InterPro" id="IPR036612">
    <property type="entry name" value="KH_dom_type_1_sf"/>
</dbReference>
<dbReference type="InterPro" id="IPR035979">
    <property type="entry name" value="RBD_domain_sf"/>
</dbReference>
<keyword evidence="2 6" id="KW-0863">Zinc-finger</keyword>
<dbReference type="Gene3D" id="3.30.70.330">
    <property type="match status" value="1"/>
</dbReference>
<dbReference type="SMART" id="SM00322">
    <property type="entry name" value="KH"/>
    <property type="match status" value="1"/>
</dbReference>
<dbReference type="InterPro" id="IPR055256">
    <property type="entry name" value="KH_1_KHDC4/BBP-like"/>
</dbReference>
<evidence type="ECO:0000259" key="8">
    <source>
        <dbReference type="PROSITE" id="PS50102"/>
    </source>
</evidence>
<dbReference type="PANTHER" id="PTHR11208:SF45">
    <property type="entry name" value="SPLICING FACTOR 1"/>
    <property type="match status" value="1"/>
</dbReference>
<comment type="subcellular location">
    <subcellularLocation>
        <location evidence="6">Nucleus</location>
    </subcellularLocation>
</comment>
<reference evidence="9 10" key="1">
    <citation type="journal article" date="2022" name="Nat. Plants">
        <title>Genomes of leafy and leafless Platanthera orchids illuminate the evolution of mycoheterotrophy.</title>
        <authorList>
            <person name="Li M.H."/>
            <person name="Liu K.W."/>
            <person name="Li Z."/>
            <person name="Lu H.C."/>
            <person name="Ye Q.L."/>
            <person name="Zhang D."/>
            <person name="Wang J.Y."/>
            <person name="Li Y.F."/>
            <person name="Zhong Z.M."/>
            <person name="Liu X."/>
            <person name="Yu X."/>
            <person name="Liu D.K."/>
            <person name="Tu X.D."/>
            <person name="Liu B."/>
            <person name="Hao Y."/>
            <person name="Liao X.Y."/>
            <person name="Jiang Y.T."/>
            <person name="Sun W.H."/>
            <person name="Chen J."/>
            <person name="Chen Y.Q."/>
            <person name="Ai Y."/>
            <person name="Zhai J.W."/>
            <person name="Wu S.S."/>
            <person name="Zhou Z."/>
            <person name="Hsiao Y.Y."/>
            <person name="Wu W.L."/>
            <person name="Chen Y.Y."/>
            <person name="Lin Y.F."/>
            <person name="Hsu J.L."/>
            <person name="Li C.Y."/>
            <person name="Wang Z.W."/>
            <person name="Zhao X."/>
            <person name="Zhong W.Y."/>
            <person name="Ma X.K."/>
            <person name="Ma L."/>
            <person name="Huang J."/>
            <person name="Chen G.Z."/>
            <person name="Huang M.Z."/>
            <person name="Huang L."/>
            <person name="Peng D.H."/>
            <person name="Luo Y.B."/>
            <person name="Zou S.Q."/>
            <person name="Chen S.P."/>
            <person name="Lan S."/>
            <person name="Tsai W.C."/>
            <person name="Van de Peer Y."/>
            <person name="Liu Z.J."/>
        </authorList>
    </citation>
    <scope>NUCLEOTIDE SEQUENCE [LARGE SCALE GENOMIC DNA]</scope>
    <source>
        <strain evidence="9">Lor288</strain>
    </source>
</reference>
<feature type="compositionally biased region" description="Low complexity" evidence="7">
    <location>
        <begin position="78"/>
        <end position="88"/>
    </location>
</feature>
<feature type="region of interest" description="Disordered" evidence="7">
    <location>
        <begin position="78"/>
        <end position="98"/>
    </location>
</feature>
<dbReference type="Gene3D" id="6.10.140.1790">
    <property type="match status" value="1"/>
</dbReference>
<sequence>MSGCGGIALPETNDYAGKHENFELVPKENREDAHGKHISCHEPDGATEELTRKQKRVRRNEAKDVLSIAQSCYLADNSECQSNSSTTSSERKRKPANLLDNLMPKKQKHHMNSSDVYADLNSIKSAANGLDLQNEEKSGSSGKRSRDSCYSESGLEGEEFSGDGSAAKRRKVGHVSDNMQLKMLGPLKLPDYVNKGFEYDSEVGPEIINLNRQLLEINKKLRTGGTVDNFPDEEQSPPPPVYNEIGIRVNTKENRLRAKLGRRRQQIISELNQKNPLFRLPSDAKPSKFSRKLYIPVKQYPNYNFIGLIIGPRGHTQKRMERESGARILLRGKGSMRQRKTKQGKDPKTEPFEDEDLHVYIEAEDEKSLERASEMVEKLLVPVNEEVNEHKHAQLRELAELNSEFSNEILNPTPPLKPTVCGPATEMESNSLRPPHVSFTHHMITAGAALTSLDTKPREMVDKTKLFVGFLPPSVNTERLIELFSPFGRIFEAVVITDRRTGLSKGYGFVKYADHLSATQALVHMNGFRVDGKLINVRSTDQSPFKVNTVVGPRALKLTNSKINPVAAGARPCAFSGGVNHGWNYSAFLQKPHAHFPKCNAFPPRRDSMHGRPRDFDEFLERNPFASSVELVALPYYQLVADSPDLNCPVESVKNAFFSSAGSSELWKRQDPYSHLTFMERVPDT</sequence>
<dbReference type="PANTHER" id="PTHR11208">
    <property type="entry name" value="RNA-BINDING PROTEIN RELATED"/>
    <property type="match status" value="1"/>
</dbReference>
<dbReference type="SUPFAM" id="SSF54791">
    <property type="entry name" value="Eukaryotic type KH-domain (KH-domain type I)"/>
    <property type="match status" value="1"/>
</dbReference>
<accession>A0ABR2LP91</accession>
<dbReference type="InterPro" id="IPR032570">
    <property type="entry name" value="SF1-HH"/>
</dbReference>
<feature type="domain" description="RRM" evidence="8">
    <location>
        <begin position="464"/>
        <end position="542"/>
    </location>
</feature>
<proteinExistence type="inferred from homology"/>
<feature type="region of interest" description="Disordered" evidence="7">
    <location>
        <begin position="333"/>
        <end position="352"/>
    </location>
</feature>
<keyword evidence="4 5" id="KW-0694">RNA-binding</keyword>
<dbReference type="InterPro" id="IPR047086">
    <property type="entry name" value="SF1-HH_sf"/>
</dbReference>
<keyword evidence="10" id="KW-1185">Reference proteome</keyword>
<dbReference type="SMART" id="SM00360">
    <property type="entry name" value="RRM"/>
    <property type="match status" value="1"/>
</dbReference>
<keyword evidence="1 6" id="KW-0479">Metal-binding</keyword>
<dbReference type="CDD" id="cd02395">
    <property type="entry name" value="KH-I_BBP"/>
    <property type="match status" value="1"/>
</dbReference>